<accession>A0A3N9WXJ6</accession>
<comment type="subcellular location">
    <subcellularLocation>
        <location evidence="1">Cell membrane</location>
        <topology evidence="1">Multi-pass membrane protein</topology>
    </subcellularLocation>
</comment>
<feature type="transmembrane region" description="Helical" evidence="5">
    <location>
        <begin position="374"/>
        <end position="397"/>
    </location>
</feature>
<dbReference type="InterPro" id="IPR036259">
    <property type="entry name" value="MFS_trans_sf"/>
</dbReference>
<dbReference type="InterPro" id="IPR011701">
    <property type="entry name" value="MFS"/>
</dbReference>
<keyword evidence="2 5" id="KW-0812">Transmembrane</keyword>
<keyword evidence="8" id="KW-1185">Reference proteome</keyword>
<evidence type="ECO:0000256" key="3">
    <source>
        <dbReference type="ARBA" id="ARBA00022989"/>
    </source>
</evidence>
<feature type="transmembrane region" description="Helical" evidence="5">
    <location>
        <begin position="280"/>
        <end position="299"/>
    </location>
</feature>
<dbReference type="AlphaFoldDB" id="A0A3N9WXJ6"/>
<dbReference type="EMBL" id="QGSZ01000154">
    <property type="protein sequence ID" value="RQX05561.1"/>
    <property type="molecule type" value="Genomic_DNA"/>
</dbReference>
<evidence type="ECO:0000313" key="7">
    <source>
        <dbReference type="EMBL" id="RQX05561.1"/>
    </source>
</evidence>
<dbReference type="GO" id="GO:0005886">
    <property type="term" value="C:plasma membrane"/>
    <property type="evidence" value="ECO:0007669"/>
    <property type="project" value="UniProtKB-SubCell"/>
</dbReference>
<evidence type="ECO:0000256" key="4">
    <source>
        <dbReference type="ARBA" id="ARBA00023136"/>
    </source>
</evidence>
<evidence type="ECO:0000259" key="6">
    <source>
        <dbReference type="PROSITE" id="PS50850"/>
    </source>
</evidence>
<feature type="transmembrane region" description="Helical" evidence="5">
    <location>
        <begin position="336"/>
        <end position="362"/>
    </location>
</feature>
<feature type="transmembrane region" description="Helical" evidence="5">
    <location>
        <begin position="243"/>
        <end position="268"/>
    </location>
</feature>
<dbReference type="Pfam" id="PF07690">
    <property type="entry name" value="MFS_1"/>
    <property type="match status" value="2"/>
</dbReference>
<dbReference type="Gene3D" id="1.20.1250.20">
    <property type="entry name" value="MFS general substrate transporter like domains"/>
    <property type="match status" value="2"/>
</dbReference>
<feature type="transmembrane region" description="Helical" evidence="5">
    <location>
        <begin position="65"/>
        <end position="83"/>
    </location>
</feature>
<evidence type="ECO:0000256" key="2">
    <source>
        <dbReference type="ARBA" id="ARBA00022692"/>
    </source>
</evidence>
<dbReference type="PANTHER" id="PTHR23528">
    <property type="match status" value="1"/>
</dbReference>
<dbReference type="PANTHER" id="PTHR23528:SF1">
    <property type="entry name" value="MAJOR FACILITATOR SUPERFAMILY (MFS) PROFILE DOMAIN-CONTAINING PROTEIN"/>
    <property type="match status" value="1"/>
</dbReference>
<reference evidence="7 8" key="1">
    <citation type="submission" date="2018-05" db="EMBL/GenBank/DDBJ databases">
        <title>Micromonospora from Atacama Desert.</title>
        <authorList>
            <person name="Carro L."/>
            <person name="Goodfellow M."/>
            <person name="Klenk H.-P."/>
        </authorList>
    </citation>
    <scope>NUCLEOTIDE SEQUENCE [LARGE SCALE GENOMIC DNA]</scope>
    <source>
        <strain evidence="7 8">LB39</strain>
    </source>
</reference>
<organism evidence="7 8">
    <name type="scientific">Micromonospora inaquosa</name>
    <dbReference type="NCBI Taxonomy" id="2203716"/>
    <lineage>
        <taxon>Bacteria</taxon>
        <taxon>Bacillati</taxon>
        <taxon>Actinomycetota</taxon>
        <taxon>Actinomycetes</taxon>
        <taxon>Micromonosporales</taxon>
        <taxon>Micromonosporaceae</taxon>
        <taxon>Micromonospora</taxon>
    </lineage>
</organism>
<feature type="domain" description="Major facilitator superfamily (MFS) profile" evidence="6">
    <location>
        <begin position="192"/>
        <end position="425"/>
    </location>
</feature>
<feature type="transmembrane region" description="Helical" evidence="5">
    <location>
        <begin position="104"/>
        <end position="121"/>
    </location>
</feature>
<dbReference type="SUPFAM" id="SSF103473">
    <property type="entry name" value="MFS general substrate transporter"/>
    <property type="match status" value="1"/>
</dbReference>
<evidence type="ECO:0000256" key="1">
    <source>
        <dbReference type="ARBA" id="ARBA00004651"/>
    </source>
</evidence>
<feature type="transmembrane region" description="Helical" evidence="5">
    <location>
        <begin position="26"/>
        <end position="45"/>
    </location>
</feature>
<keyword evidence="4 5" id="KW-0472">Membrane</keyword>
<dbReference type="InterPro" id="IPR020846">
    <property type="entry name" value="MFS_dom"/>
</dbReference>
<feature type="transmembrane region" description="Helical" evidence="5">
    <location>
        <begin position="403"/>
        <end position="421"/>
    </location>
</feature>
<feature type="transmembrane region" description="Helical" evidence="5">
    <location>
        <begin position="192"/>
        <end position="211"/>
    </location>
</feature>
<name>A0A3N9WXJ6_9ACTN</name>
<dbReference type="PROSITE" id="PS50850">
    <property type="entry name" value="MFS"/>
    <property type="match status" value="1"/>
</dbReference>
<gene>
    <name evidence="7" type="ORF">DLJ59_07370</name>
</gene>
<dbReference type="Proteomes" id="UP000282312">
    <property type="component" value="Unassembled WGS sequence"/>
</dbReference>
<dbReference type="OrthoDB" id="7584869at2"/>
<proteinExistence type="predicted"/>
<comment type="caution">
    <text evidence="7">The sequence shown here is derived from an EMBL/GenBank/DDBJ whole genome shotgun (WGS) entry which is preliminary data.</text>
</comment>
<dbReference type="GO" id="GO:0022857">
    <property type="term" value="F:transmembrane transporter activity"/>
    <property type="evidence" value="ECO:0007669"/>
    <property type="project" value="InterPro"/>
</dbReference>
<feature type="transmembrane region" description="Helical" evidence="5">
    <location>
        <begin position="163"/>
        <end position="186"/>
    </location>
</feature>
<evidence type="ECO:0000256" key="5">
    <source>
        <dbReference type="SAM" id="Phobius"/>
    </source>
</evidence>
<feature type="transmembrane region" description="Helical" evidence="5">
    <location>
        <begin position="311"/>
        <end position="330"/>
    </location>
</feature>
<evidence type="ECO:0000313" key="8">
    <source>
        <dbReference type="Proteomes" id="UP000282312"/>
    </source>
</evidence>
<sequence>MTTLDPTPASLPAALAEPTVPVRRGWIGLIFAANLGVWMAFFTPIQVLLPQQIEQIAPGDKENMLAVVTGLGALAAVLANPLAGALSDRTCLRIAGRELGRRHVWTAGGAVLGAAALVLLAQQRTILGVALGWVAAQVCFNAMLASLTAAVPDRVPVTQRGGVSGWVGIPQALGLVLGAVLVTAVVTGNAAGYLAIAVAILLLSLPFTLLTPDEPLPRTHRPVLRTRALLASMWISPRRHPDFAWAWITRFLVQLGNALGTLYLLYFLSDGVRHPDPEGGLLVLILLYTLGMMLTAVVAGRLSDRSGRRKIYVIVSGLIMAVAALLLAVAPVWPMAIVAALLLGAGYGVYLSVDAALITQVLPRATDRAKDLGVINIANSAPQVLGPALSAPLVVYLGGYPTLYAVTAVVTLLGSALVVKIRSVP</sequence>
<feature type="transmembrane region" description="Helical" evidence="5">
    <location>
        <begin position="127"/>
        <end position="151"/>
    </location>
</feature>
<keyword evidence="3 5" id="KW-1133">Transmembrane helix</keyword>
<protein>
    <submittedName>
        <fullName evidence="7">MFS transporter</fullName>
    </submittedName>
</protein>
<dbReference type="RefSeq" id="WP_124771746.1">
    <property type="nucleotide sequence ID" value="NZ_QGSZ01000154.1"/>
</dbReference>